<dbReference type="PANTHER" id="PTHR16222">
    <property type="entry name" value="ADP-RIBOSYLGLYCOHYDROLASE"/>
    <property type="match status" value="1"/>
</dbReference>
<dbReference type="InterPro" id="IPR050792">
    <property type="entry name" value="ADP-ribosylglycohydrolase"/>
</dbReference>
<keyword evidence="3" id="KW-0460">Magnesium</keyword>
<dbReference type="Gene3D" id="1.10.4080.10">
    <property type="entry name" value="ADP-ribosylation/Crystallin J1"/>
    <property type="match status" value="1"/>
</dbReference>
<reference evidence="4 5" key="1">
    <citation type="submission" date="2019-07" db="EMBL/GenBank/DDBJ databases">
        <title>Whole genome shotgun sequence of Marinococcus halophilus NBRC 102359.</title>
        <authorList>
            <person name="Hosoyama A."/>
            <person name="Uohara A."/>
            <person name="Ohji S."/>
            <person name="Ichikawa N."/>
        </authorList>
    </citation>
    <scope>NUCLEOTIDE SEQUENCE [LARGE SCALE GENOMIC DNA]</scope>
    <source>
        <strain evidence="4 5">NBRC 102359</strain>
    </source>
</reference>
<evidence type="ECO:0000256" key="2">
    <source>
        <dbReference type="ARBA" id="ARBA00022801"/>
    </source>
</evidence>
<accession>A0A510Y9I9</accession>
<keyword evidence="5" id="KW-1185">Reference proteome</keyword>
<feature type="binding site" evidence="3">
    <location>
        <position position="294"/>
    </location>
    <ligand>
        <name>Mg(2+)</name>
        <dbReference type="ChEBI" id="CHEBI:18420"/>
        <label>1</label>
    </ligand>
</feature>
<comment type="caution">
    <text evidence="4">The sequence shown here is derived from an EMBL/GenBank/DDBJ whole genome shotgun (WGS) entry which is preliminary data.</text>
</comment>
<evidence type="ECO:0000256" key="1">
    <source>
        <dbReference type="ARBA" id="ARBA00010702"/>
    </source>
</evidence>
<dbReference type="InterPro" id="IPR036705">
    <property type="entry name" value="Ribosyl_crysJ1_sf"/>
</dbReference>
<evidence type="ECO:0000313" key="5">
    <source>
        <dbReference type="Proteomes" id="UP000321051"/>
    </source>
</evidence>
<comment type="similarity">
    <text evidence="1">Belongs to the ADP-ribosylglycohydrolase family.</text>
</comment>
<dbReference type="Pfam" id="PF03747">
    <property type="entry name" value="ADP_ribosyl_GH"/>
    <property type="match status" value="1"/>
</dbReference>
<dbReference type="OrthoDB" id="9798107at2"/>
<dbReference type="InterPro" id="IPR005502">
    <property type="entry name" value="Ribosyl_crysJ1"/>
</dbReference>
<evidence type="ECO:0000256" key="3">
    <source>
        <dbReference type="PIRSR" id="PIRSR605502-1"/>
    </source>
</evidence>
<dbReference type="SUPFAM" id="SSF101478">
    <property type="entry name" value="ADP-ribosylglycohydrolase"/>
    <property type="match status" value="1"/>
</dbReference>
<name>A0A510Y9I9_MARHA</name>
<dbReference type="GO" id="GO:0046872">
    <property type="term" value="F:metal ion binding"/>
    <property type="evidence" value="ECO:0007669"/>
    <property type="project" value="UniProtKB-KW"/>
</dbReference>
<feature type="binding site" evidence="3">
    <location>
        <position position="293"/>
    </location>
    <ligand>
        <name>Mg(2+)</name>
        <dbReference type="ChEBI" id="CHEBI:18420"/>
        <label>1</label>
    </ligand>
</feature>
<gene>
    <name evidence="4" type="ORF">MHA01_29610</name>
</gene>
<dbReference type="AlphaFoldDB" id="A0A510Y9I9"/>
<feature type="binding site" evidence="3">
    <location>
        <position position="61"/>
    </location>
    <ligand>
        <name>Mg(2+)</name>
        <dbReference type="ChEBI" id="CHEBI:18420"/>
        <label>1</label>
    </ligand>
</feature>
<dbReference type="STRING" id="1371.GCA_900166605_01172"/>
<dbReference type="GO" id="GO:0016787">
    <property type="term" value="F:hydrolase activity"/>
    <property type="evidence" value="ECO:0007669"/>
    <property type="project" value="UniProtKB-KW"/>
</dbReference>
<feature type="binding site" evidence="3">
    <location>
        <position position="59"/>
    </location>
    <ligand>
        <name>Mg(2+)</name>
        <dbReference type="ChEBI" id="CHEBI:18420"/>
        <label>1</label>
    </ligand>
</feature>
<protein>
    <submittedName>
        <fullName evidence="4">ADP-ribosylglycohydrolase</fullName>
    </submittedName>
</protein>
<dbReference type="Proteomes" id="UP000321051">
    <property type="component" value="Unassembled WGS sequence"/>
</dbReference>
<keyword evidence="2 4" id="KW-0378">Hydrolase</keyword>
<comment type="cofactor">
    <cofactor evidence="3">
        <name>Mg(2+)</name>
        <dbReference type="ChEBI" id="CHEBI:18420"/>
    </cofactor>
    <text evidence="3">Binds 2 magnesium ions per subunit.</text>
</comment>
<keyword evidence="3" id="KW-0479">Metal-binding</keyword>
<dbReference type="EMBL" id="BJUN01000027">
    <property type="protein sequence ID" value="GEK60056.1"/>
    <property type="molecule type" value="Genomic_DNA"/>
</dbReference>
<sequence length="340" mass="36602">MEKNILGSLALAAMGDAMGAATENLTFHQIRETFHGQVTEFQKPGDTAFALGNEPGQVTDDFSQIYLILQEVLETKEQTITTEIVKQAMIKWSNMPVYFNRFAGPTTRSAIAMYKGEKQEMQPLEGAVIVDYASKATNGAAMKISPAGLFHPGHQDAAIQDAITITRVTHDNHLAISGASAVASAVSASLKEEVTFDEILEAGLYGAIEGERLGQDTSRTVAGASVVERMKLAFDIVEEPGSKEENLLKLYQLIGSGLHVSEAVPCAFGIIKANHGNAQQAVIDAVNIGYDTDTIATIVGAIVGAISEKNREFYDMIDFIEKANDFDITSLAQRLASRIS</sequence>
<organism evidence="4 5">
    <name type="scientific">Marinococcus halophilus</name>
    <dbReference type="NCBI Taxonomy" id="1371"/>
    <lineage>
        <taxon>Bacteria</taxon>
        <taxon>Bacillati</taxon>
        <taxon>Bacillota</taxon>
        <taxon>Bacilli</taxon>
        <taxon>Bacillales</taxon>
        <taxon>Bacillaceae</taxon>
        <taxon>Marinococcus</taxon>
    </lineage>
</organism>
<proteinExistence type="inferred from homology"/>
<dbReference type="RefSeq" id="WP_094908650.1">
    <property type="nucleotide sequence ID" value="NZ_BJUN01000027.1"/>
</dbReference>
<feature type="binding site" evidence="3">
    <location>
        <position position="291"/>
    </location>
    <ligand>
        <name>Mg(2+)</name>
        <dbReference type="ChEBI" id="CHEBI:18420"/>
        <label>1</label>
    </ligand>
</feature>
<evidence type="ECO:0000313" key="4">
    <source>
        <dbReference type="EMBL" id="GEK60056.1"/>
    </source>
</evidence>
<feature type="binding site" evidence="3">
    <location>
        <position position="60"/>
    </location>
    <ligand>
        <name>Mg(2+)</name>
        <dbReference type="ChEBI" id="CHEBI:18420"/>
        <label>1</label>
    </ligand>
</feature>
<dbReference type="PANTHER" id="PTHR16222:SF24">
    <property type="entry name" value="ADP-RIBOSYLHYDROLASE ARH3"/>
    <property type="match status" value="1"/>
</dbReference>